<protein>
    <submittedName>
        <fullName evidence="5">Alginate lyase family protein</fullName>
    </submittedName>
</protein>
<evidence type="ECO:0000313" key="6">
    <source>
        <dbReference type="Proteomes" id="UP001348149"/>
    </source>
</evidence>
<gene>
    <name evidence="5" type="ORF">VK792_06010</name>
</gene>
<organism evidence="5 6">
    <name type="scientific">Mesobacterium hydrothermale</name>
    <dbReference type="NCBI Taxonomy" id="3111907"/>
    <lineage>
        <taxon>Bacteria</taxon>
        <taxon>Pseudomonadati</taxon>
        <taxon>Pseudomonadota</taxon>
        <taxon>Alphaproteobacteria</taxon>
        <taxon>Rhodobacterales</taxon>
        <taxon>Roseobacteraceae</taxon>
        <taxon>Mesobacterium</taxon>
    </lineage>
</organism>
<keyword evidence="1 3" id="KW-0732">Signal</keyword>
<sequence length="349" mass="37808">MTLKTLRSAALAAFVSITPFVLPTTAAAFGAAACDAAPPPVMTLAYGSRYATDSANRSQIDKQSNEEVNAALQPVDDFLRDLTSLANEVAKPGVDAAAISECALSQIAVWADANALANLESRNARLTIGSRLAGFGFVLLQTTPHVKDARYMQRIAPWLEGLMLDQMVFWEEEAPDGARRGNLRAWAALAGATIGTVIDDPVVRGWSAWSSSYVICTANPDGSLPQEMTRGKYALHYQLHAIAPLTVSAALLSRRGIDLTARCDHALSRIVNFAVNDLKDGMATQAITGQRQSLFDGTDQLESFQLAWLEAYLSIHYDPSLIGLADSYRPLNYSKLGGDQTAIWQQMQW</sequence>
<dbReference type="InterPro" id="IPR008929">
    <property type="entry name" value="Chondroitin_lyas"/>
</dbReference>
<dbReference type="PROSITE" id="PS51257">
    <property type="entry name" value="PROKAR_LIPOPROTEIN"/>
    <property type="match status" value="1"/>
</dbReference>
<feature type="signal peptide" evidence="3">
    <location>
        <begin position="1"/>
        <end position="26"/>
    </location>
</feature>
<dbReference type="InterPro" id="IPR008397">
    <property type="entry name" value="Alginate_lyase_dom"/>
</dbReference>
<keyword evidence="6" id="KW-1185">Reference proteome</keyword>
<dbReference type="GO" id="GO:0016829">
    <property type="term" value="F:lyase activity"/>
    <property type="evidence" value="ECO:0007669"/>
    <property type="project" value="UniProtKB-KW"/>
</dbReference>
<reference evidence="5 6" key="1">
    <citation type="submission" date="2024-01" db="EMBL/GenBank/DDBJ databases">
        <title>Mesobacterium rodlantinim sp. nov., isolated from shallow sea hydrothermal systems off Kueishantao Island.</title>
        <authorList>
            <person name="Su Z."/>
            <person name="Tang K."/>
        </authorList>
    </citation>
    <scope>NUCLEOTIDE SEQUENCE [LARGE SCALE GENOMIC DNA]</scope>
    <source>
        <strain evidence="5 6">TK19101</strain>
    </source>
</reference>
<feature type="chain" id="PRO_5045451720" evidence="3">
    <location>
        <begin position="27"/>
        <end position="349"/>
    </location>
</feature>
<feature type="domain" description="Alginate lyase" evidence="4">
    <location>
        <begin position="67"/>
        <end position="279"/>
    </location>
</feature>
<evidence type="ECO:0000256" key="2">
    <source>
        <dbReference type="ARBA" id="ARBA00023239"/>
    </source>
</evidence>
<accession>A0ABU6HFD7</accession>
<evidence type="ECO:0000256" key="1">
    <source>
        <dbReference type="ARBA" id="ARBA00022729"/>
    </source>
</evidence>
<evidence type="ECO:0000259" key="4">
    <source>
        <dbReference type="Pfam" id="PF05426"/>
    </source>
</evidence>
<evidence type="ECO:0000256" key="3">
    <source>
        <dbReference type="SAM" id="SignalP"/>
    </source>
</evidence>
<dbReference type="RefSeq" id="WP_326296463.1">
    <property type="nucleotide sequence ID" value="NZ_JAYLLH010000006.1"/>
</dbReference>
<dbReference type="Gene3D" id="1.50.10.100">
    <property type="entry name" value="Chondroitin AC/alginate lyase"/>
    <property type="match status" value="1"/>
</dbReference>
<dbReference type="SUPFAM" id="SSF48230">
    <property type="entry name" value="Chondroitin AC/alginate lyase"/>
    <property type="match status" value="1"/>
</dbReference>
<dbReference type="Pfam" id="PF05426">
    <property type="entry name" value="Alginate_lyase"/>
    <property type="match status" value="1"/>
</dbReference>
<keyword evidence="2 5" id="KW-0456">Lyase</keyword>
<dbReference type="Proteomes" id="UP001348149">
    <property type="component" value="Unassembled WGS sequence"/>
</dbReference>
<proteinExistence type="predicted"/>
<evidence type="ECO:0000313" key="5">
    <source>
        <dbReference type="EMBL" id="MEC3860832.1"/>
    </source>
</evidence>
<dbReference type="EMBL" id="JAYLLH010000006">
    <property type="protein sequence ID" value="MEC3860832.1"/>
    <property type="molecule type" value="Genomic_DNA"/>
</dbReference>
<name>A0ABU6HFD7_9RHOB</name>
<comment type="caution">
    <text evidence="5">The sequence shown here is derived from an EMBL/GenBank/DDBJ whole genome shotgun (WGS) entry which is preliminary data.</text>
</comment>